<proteinExistence type="inferred from homology"/>
<dbReference type="PANTHER" id="PTHR35789">
    <property type="entry name" value="SPORE GERMINATION PROTEIN B3"/>
    <property type="match status" value="1"/>
</dbReference>
<dbReference type="EMBL" id="BJYD01000017">
    <property type="protein sequence ID" value="GEN53657.1"/>
    <property type="molecule type" value="Genomic_DNA"/>
</dbReference>
<accession>A0A511WRN0</accession>
<dbReference type="Pfam" id="PF25198">
    <property type="entry name" value="Spore_GerAC_N"/>
    <property type="match status" value="1"/>
</dbReference>
<evidence type="ECO:0000256" key="1">
    <source>
        <dbReference type="ARBA" id="ARBA00004635"/>
    </source>
</evidence>
<dbReference type="PROSITE" id="PS51257">
    <property type="entry name" value="PROKAR_LIPOPROTEIN"/>
    <property type="match status" value="1"/>
</dbReference>
<name>A0A511WRN0_9BACI</name>
<keyword evidence="4" id="KW-0732">Signal</keyword>
<dbReference type="InterPro" id="IPR038501">
    <property type="entry name" value="Spore_GerAC_C_sf"/>
</dbReference>
<evidence type="ECO:0000256" key="3">
    <source>
        <dbReference type="ARBA" id="ARBA00022544"/>
    </source>
</evidence>
<dbReference type="GO" id="GO:0016020">
    <property type="term" value="C:membrane"/>
    <property type="evidence" value="ECO:0007669"/>
    <property type="project" value="UniProtKB-SubCell"/>
</dbReference>
<protein>
    <submittedName>
        <fullName evidence="10">Germination protein KC</fullName>
    </submittedName>
</protein>
<feature type="domain" description="Spore germination protein N-terminal" evidence="9">
    <location>
        <begin position="19"/>
        <end position="190"/>
    </location>
</feature>
<evidence type="ECO:0000259" key="8">
    <source>
        <dbReference type="Pfam" id="PF05504"/>
    </source>
</evidence>
<evidence type="ECO:0000256" key="5">
    <source>
        <dbReference type="ARBA" id="ARBA00023136"/>
    </source>
</evidence>
<reference evidence="10 11" key="1">
    <citation type="submission" date="2019-07" db="EMBL/GenBank/DDBJ databases">
        <title>Whole genome shotgun sequence of Halobacillus faecis NBRC 103569.</title>
        <authorList>
            <person name="Hosoyama A."/>
            <person name="Uohara A."/>
            <person name="Ohji S."/>
            <person name="Ichikawa N."/>
        </authorList>
    </citation>
    <scope>NUCLEOTIDE SEQUENCE [LARGE SCALE GENOMIC DNA]</scope>
    <source>
        <strain evidence="10 11">NBRC 103569</strain>
    </source>
</reference>
<dbReference type="Pfam" id="PF05504">
    <property type="entry name" value="Spore_GerAC"/>
    <property type="match status" value="1"/>
</dbReference>
<gene>
    <name evidence="10" type="ORF">HFA01_19190</name>
</gene>
<keyword evidence="6" id="KW-0564">Palmitate</keyword>
<dbReference type="InterPro" id="IPR046953">
    <property type="entry name" value="Spore_GerAC-like_C"/>
</dbReference>
<dbReference type="NCBIfam" id="TIGR02887">
    <property type="entry name" value="spore_ger_x_C"/>
    <property type="match status" value="1"/>
</dbReference>
<keyword evidence="3" id="KW-0309">Germination</keyword>
<dbReference type="AlphaFoldDB" id="A0A511WRN0"/>
<keyword evidence="7" id="KW-0449">Lipoprotein</keyword>
<dbReference type="InterPro" id="IPR008844">
    <property type="entry name" value="Spore_GerAC-like"/>
</dbReference>
<dbReference type="Proteomes" id="UP000321886">
    <property type="component" value="Unassembled WGS sequence"/>
</dbReference>
<sequence length="363" mass="41247">MRKGMILFLSLFLLTGCWDQENLKDRRLINGISYDLSAEDPNLIRGGIRALNIKSQGGGRIEVKDELLTAEAATTGELGHEVKNHLPGRLDVTKTFIIFIGEELAKKGIYPLLETFYRGNLGYLPSKIVVVKGEAIEILSIEDDESPVAFRVLNGIRSAESNTIIPEMNLFTIWNKMNNEKIDPIFPLMEKKGEKPNIKGLALFDQDQYTGKDLDARQATLLLLMRDDLGFRADVFIPYKNNPEKPYRLSIMDLKRDLDTKVSKDGSIKSHLNLKIRTELNENPLGESDLKGMEVQAEEEITRRIEEVITILQEVHSDPLGIGLDIAAKYPEEWRQMDWEDEYKEVQFKVDVEVEIEKTGGLL</sequence>
<dbReference type="RefSeq" id="WP_146815551.1">
    <property type="nucleotide sequence ID" value="NZ_BJYD01000017.1"/>
</dbReference>
<keyword evidence="5" id="KW-0472">Membrane</keyword>
<evidence type="ECO:0000259" key="9">
    <source>
        <dbReference type="Pfam" id="PF25198"/>
    </source>
</evidence>
<evidence type="ECO:0000256" key="2">
    <source>
        <dbReference type="ARBA" id="ARBA00007886"/>
    </source>
</evidence>
<dbReference type="Gene3D" id="3.30.300.210">
    <property type="entry name" value="Nutrient germinant receptor protein C, domain 3"/>
    <property type="match status" value="1"/>
</dbReference>
<evidence type="ECO:0000256" key="7">
    <source>
        <dbReference type="ARBA" id="ARBA00023288"/>
    </source>
</evidence>
<comment type="caution">
    <text evidence="10">The sequence shown here is derived from an EMBL/GenBank/DDBJ whole genome shotgun (WGS) entry which is preliminary data.</text>
</comment>
<dbReference type="OrthoDB" id="2370124at2"/>
<evidence type="ECO:0000313" key="10">
    <source>
        <dbReference type="EMBL" id="GEN53657.1"/>
    </source>
</evidence>
<comment type="subcellular location">
    <subcellularLocation>
        <location evidence="1">Membrane</location>
        <topology evidence="1">Lipid-anchor</topology>
    </subcellularLocation>
</comment>
<dbReference type="GO" id="GO:0009847">
    <property type="term" value="P:spore germination"/>
    <property type="evidence" value="ECO:0007669"/>
    <property type="project" value="InterPro"/>
</dbReference>
<keyword evidence="11" id="KW-1185">Reference proteome</keyword>
<evidence type="ECO:0000313" key="11">
    <source>
        <dbReference type="Proteomes" id="UP000321886"/>
    </source>
</evidence>
<comment type="similarity">
    <text evidence="2">Belongs to the GerABKC lipoprotein family.</text>
</comment>
<feature type="domain" description="Spore germination GerAC-like C-terminal" evidence="8">
    <location>
        <begin position="199"/>
        <end position="360"/>
    </location>
</feature>
<evidence type="ECO:0000256" key="4">
    <source>
        <dbReference type="ARBA" id="ARBA00022729"/>
    </source>
</evidence>
<dbReference type="PANTHER" id="PTHR35789:SF1">
    <property type="entry name" value="SPORE GERMINATION PROTEIN B3"/>
    <property type="match status" value="1"/>
</dbReference>
<evidence type="ECO:0000256" key="6">
    <source>
        <dbReference type="ARBA" id="ARBA00023139"/>
    </source>
</evidence>
<organism evidence="10 11">
    <name type="scientific">Halobacillus faecis</name>
    <dbReference type="NCBI Taxonomy" id="360184"/>
    <lineage>
        <taxon>Bacteria</taxon>
        <taxon>Bacillati</taxon>
        <taxon>Bacillota</taxon>
        <taxon>Bacilli</taxon>
        <taxon>Bacillales</taxon>
        <taxon>Bacillaceae</taxon>
        <taxon>Halobacillus</taxon>
    </lineage>
</organism>
<dbReference type="InterPro" id="IPR057336">
    <property type="entry name" value="GerAC_N"/>
</dbReference>